<dbReference type="RefSeq" id="WP_235183145.1">
    <property type="nucleotide sequence ID" value="NZ_JHAC01000005.1"/>
</dbReference>
<dbReference type="GO" id="GO:0016780">
    <property type="term" value="F:phosphotransferase activity, for other substituted phosphate groups"/>
    <property type="evidence" value="ECO:0007669"/>
    <property type="project" value="TreeGrafter"/>
</dbReference>
<keyword evidence="2" id="KW-1133">Transmembrane helix</keyword>
<feature type="transmembrane region" description="Helical" evidence="2">
    <location>
        <begin position="105"/>
        <end position="123"/>
    </location>
</feature>
<evidence type="ECO:0000313" key="4">
    <source>
        <dbReference type="EMBL" id="EYB69478.1"/>
    </source>
</evidence>
<gene>
    <name evidence="4" type="ORF">DEIPH_ctg005orf0038</name>
</gene>
<keyword evidence="2" id="KW-0472">Membrane</keyword>
<accession>A0A016QTU0</accession>
<keyword evidence="2" id="KW-0812">Transmembrane</keyword>
<dbReference type="PANTHER" id="PTHR30576">
    <property type="entry name" value="COLANIC BIOSYNTHESIS UDP-GLUCOSE LIPID CARRIER TRANSFERASE"/>
    <property type="match status" value="1"/>
</dbReference>
<evidence type="ECO:0000256" key="1">
    <source>
        <dbReference type="ARBA" id="ARBA00006464"/>
    </source>
</evidence>
<proteinExistence type="inferred from homology"/>
<organism evidence="4 5">
    <name type="scientific">Deinococcus phoenicis</name>
    <dbReference type="NCBI Taxonomy" id="1476583"/>
    <lineage>
        <taxon>Bacteria</taxon>
        <taxon>Thermotogati</taxon>
        <taxon>Deinococcota</taxon>
        <taxon>Deinococci</taxon>
        <taxon>Deinococcales</taxon>
        <taxon>Deinococcaceae</taxon>
        <taxon>Deinococcus</taxon>
    </lineage>
</organism>
<dbReference type="PANTHER" id="PTHR30576:SF0">
    <property type="entry name" value="UNDECAPRENYL-PHOSPHATE N-ACETYLGALACTOSAMINYL 1-PHOSPHATE TRANSFERASE-RELATED"/>
    <property type="match status" value="1"/>
</dbReference>
<reference evidence="4 5" key="1">
    <citation type="submission" date="2014-03" db="EMBL/GenBank/DDBJ databases">
        <title>Draft genome sequence of Deinococcus phoenicis 1P10ME.</title>
        <authorList>
            <person name="Stepanov V.G."/>
            <person name="Vaishampayan P."/>
            <person name="Venkateswaran K."/>
            <person name="Fox G.E."/>
        </authorList>
    </citation>
    <scope>NUCLEOTIDE SEQUENCE [LARGE SCALE GENOMIC DNA]</scope>
    <source>
        <strain evidence="4 5">1P10ME</strain>
    </source>
</reference>
<dbReference type="Proteomes" id="UP000020492">
    <property type="component" value="Unassembled WGS sequence"/>
</dbReference>
<dbReference type="STRING" id="1476583.DEIPH_ctg005orf0038"/>
<evidence type="ECO:0000313" key="5">
    <source>
        <dbReference type="Proteomes" id="UP000020492"/>
    </source>
</evidence>
<sequence length="437" mass="49409">MNSSSLSPRRSWRPQLRHLLRLADTAGLLLMGLLFWSGQGVLGLDGQGRGLLLRLWLVAGLLGWLLGRREGERSPLFPERPVLFTPVWSFLISGALFLAVGRFDALPLLLPLHLLWLGLNVFLHRVVRRVSPRLRVGISATTPLMPRDAPGNRLDLTSSAVFAHPGIEYLRLNPQDPAALAQVDLLLSEPERSVSTEYRRLLAHAHVTKVPVWPKTLADEEITGKVALHLVDRQWLNAETFRSRYAPLKRVLDVTATLLALPVLLPVMAVVALVVWFNSGRPVLFWQERVGQNGQTFRIVKFRTMSADSERRGPAFARRGDQRVTPVGSFLRKFRLDELPQFWNVLRGEMSIIGPRPEQWAFAADFEESIPLYACRHWVRPGITGWAQVNQGYTDSLDQTTEKLQYDFYYVKHLSLSLDLVIVGKTLRTILTGFGSR</sequence>
<evidence type="ECO:0000256" key="2">
    <source>
        <dbReference type="SAM" id="Phobius"/>
    </source>
</evidence>
<name>A0A016QTU0_9DEIO</name>
<dbReference type="EMBL" id="JHAC01000005">
    <property type="protein sequence ID" value="EYB69478.1"/>
    <property type="molecule type" value="Genomic_DNA"/>
</dbReference>
<protein>
    <recommendedName>
        <fullName evidence="3">Bacterial sugar transferase domain-containing protein</fullName>
    </recommendedName>
</protein>
<comment type="caution">
    <text evidence="4">The sequence shown here is derived from an EMBL/GenBank/DDBJ whole genome shotgun (WGS) entry which is preliminary data.</text>
</comment>
<evidence type="ECO:0000259" key="3">
    <source>
        <dbReference type="Pfam" id="PF02397"/>
    </source>
</evidence>
<keyword evidence="5" id="KW-1185">Reference proteome</keyword>
<dbReference type="InterPro" id="IPR003362">
    <property type="entry name" value="Bact_transf"/>
</dbReference>
<dbReference type="eggNOG" id="COG2148">
    <property type="taxonomic scope" value="Bacteria"/>
</dbReference>
<feature type="domain" description="Bacterial sugar transferase" evidence="3">
    <location>
        <begin position="249"/>
        <end position="431"/>
    </location>
</feature>
<dbReference type="AlphaFoldDB" id="A0A016QTU0"/>
<dbReference type="PATRIC" id="fig|1476583.3.peg.380"/>
<comment type="similarity">
    <text evidence="1">Belongs to the bacterial sugar transferase family.</text>
</comment>
<feature type="transmembrane region" description="Helical" evidence="2">
    <location>
        <begin position="81"/>
        <end position="99"/>
    </location>
</feature>
<feature type="transmembrane region" description="Helical" evidence="2">
    <location>
        <begin position="51"/>
        <end position="69"/>
    </location>
</feature>
<feature type="transmembrane region" description="Helical" evidence="2">
    <location>
        <begin position="251"/>
        <end position="277"/>
    </location>
</feature>
<feature type="transmembrane region" description="Helical" evidence="2">
    <location>
        <begin position="20"/>
        <end position="39"/>
    </location>
</feature>
<dbReference type="Pfam" id="PF02397">
    <property type="entry name" value="Bac_transf"/>
    <property type="match status" value="1"/>
</dbReference>